<reference evidence="1" key="2">
    <citation type="submission" date="2011-04" db="EMBL/GenBank/DDBJ databases">
        <authorList>
            <person name="Genoscope - CEA"/>
        </authorList>
    </citation>
    <scope>NUCLEOTIDE SEQUENCE</scope>
    <source>
        <strain evidence="1">R24</strain>
    </source>
</reference>
<protein>
    <submittedName>
        <fullName evidence="1">Uncharacterized protein</fullName>
    </submittedName>
</protein>
<sequence>MTERLPHDAKDPVPSLLAEEVRTWNTPLLGAYQLWEFTRGYCDSRADGDAPVGLLHFIAGPILASPQFSEAVNNRRKNLQSYALSFEDKKRVDVLVGLQSRIESRKHHTLAAIDAAICAGLLVWDSESGKLYPRQAPSASRGRNLRPALKREGEKARLLGAWFAAHDLPTIVAYLKVVL</sequence>
<proteinExistence type="predicted"/>
<evidence type="ECO:0000313" key="1">
    <source>
        <dbReference type="EMBL" id="CCA86559.1"/>
    </source>
</evidence>
<dbReference type="EMBL" id="FR854089">
    <property type="protein sequence ID" value="CCA86559.1"/>
    <property type="molecule type" value="Genomic_DNA"/>
</dbReference>
<name>G3A7S3_9RALS</name>
<dbReference type="AlphaFoldDB" id="G3A7S3"/>
<dbReference type="Pfam" id="PF20131">
    <property type="entry name" value="MC3"/>
    <property type="match status" value="1"/>
</dbReference>
<reference evidence="1" key="1">
    <citation type="journal article" date="2011" name="PLoS ONE">
        <title>Ralstonia syzygii, the Blood Disease Bacterium and some Asian R. solanacearum strains form a single genomic species despite divergent lifestyles.</title>
        <authorList>
            <person name="Remenant B."/>
            <person name="de Cambiaire J.C."/>
            <person name="Cellier G."/>
            <person name="Jacobs J.M."/>
            <person name="Mangenot S."/>
            <person name="Barbe V."/>
            <person name="Lajus A."/>
            <person name="Vallenet D."/>
            <person name="Medigue C."/>
            <person name="Fegan M."/>
            <person name="Allen C."/>
            <person name="Prior P."/>
        </authorList>
    </citation>
    <scope>NUCLEOTIDE SEQUENCE</scope>
    <source>
        <strain evidence="1">R24</strain>
    </source>
</reference>
<dbReference type="RefSeq" id="WP_197334734.1">
    <property type="nucleotide sequence ID" value="NZ_CP115944.1"/>
</dbReference>
<dbReference type="InterPro" id="IPR045390">
    <property type="entry name" value="ABC-3C_MC3"/>
</dbReference>
<organism evidence="1">
    <name type="scientific">Ralstonia syzygii R24</name>
    <dbReference type="NCBI Taxonomy" id="907261"/>
    <lineage>
        <taxon>Bacteria</taxon>
        <taxon>Pseudomonadati</taxon>
        <taxon>Pseudomonadota</taxon>
        <taxon>Betaproteobacteria</taxon>
        <taxon>Burkholderiales</taxon>
        <taxon>Burkholderiaceae</taxon>
        <taxon>Ralstonia</taxon>
        <taxon>Ralstonia solanacearum species complex</taxon>
    </lineage>
</organism>
<accession>G3A7S3</accession>
<gene>
    <name evidence="1" type="ORF">RALSY_40785</name>
</gene>